<dbReference type="AlphaFoldDB" id="A0A4R4SNL4"/>
<organism evidence="1 2">
    <name type="scientific">Streptomyces hainanensis</name>
    <dbReference type="NCBI Taxonomy" id="402648"/>
    <lineage>
        <taxon>Bacteria</taxon>
        <taxon>Bacillati</taxon>
        <taxon>Actinomycetota</taxon>
        <taxon>Actinomycetes</taxon>
        <taxon>Kitasatosporales</taxon>
        <taxon>Streptomycetaceae</taxon>
        <taxon>Streptomyces</taxon>
    </lineage>
</organism>
<comment type="caution">
    <text evidence="1">The sequence shown here is derived from an EMBL/GenBank/DDBJ whole genome shotgun (WGS) entry which is preliminary data.</text>
</comment>
<proteinExistence type="predicted"/>
<dbReference type="EMBL" id="SMKI01000529">
    <property type="protein sequence ID" value="TDC64174.1"/>
    <property type="molecule type" value="Genomic_DNA"/>
</dbReference>
<name>A0A4R4SNL4_9ACTN</name>
<dbReference type="RefSeq" id="WP_132821632.1">
    <property type="nucleotide sequence ID" value="NZ_SMKI01000529.1"/>
</dbReference>
<gene>
    <name evidence="1" type="ORF">E1283_31760</name>
</gene>
<keyword evidence="2" id="KW-1185">Reference proteome</keyword>
<evidence type="ECO:0000313" key="1">
    <source>
        <dbReference type="EMBL" id="TDC64174.1"/>
    </source>
</evidence>
<sequence>MDGSEAAALIAGLDDGRRRALALTVAMLHGAAADTISQASAQLLRRVSHPADERPRLDRSDLTTDLAGIRAGTDLDGRVRFQTAGLDMAVRAHFWTYFPDLRPGFRMWVGDCARDLSLERDDRHHLVERFAEQTLRIDRPEELMSLARDWTSHGESQALLPDATQALAEGLRHEVHGRVVRRRILDWVTEPGLPNGFRTMLTVVCSRVMAVSHSDQALVRLHHLARAESEYERRPAWDALFGLAAGESRLCGLLLRRLTGQRVDSEARPPADAQIFLALADQVCRTAAFLARSTIRERLVTGWSLVLEHRPPQEWAPHVRYWLDAAVDSLSSRDRLLTTLAYAGACQPRSISRLFVISQRWARASATARTERGLVAERFSRALDMAQGIETASTSTLSPPHRRPETAS</sequence>
<reference evidence="1 2" key="1">
    <citation type="submission" date="2019-03" db="EMBL/GenBank/DDBJ databases">
        <title>Draft genome sequences of novel Actinobacteria.</title>
        <authorList>
            <person name="Sahin N."/>
            <person name="Ay H."/>
            <person name="Saygin H."/>
        </authorList>
    </citation>
    <scope>NUCLEOTIDE SEQUENCE [LARGE SCALE GENOMIC DNA]</scope>
    <source>
        <strain evidence="1 2">DSM 41900</strain>
    </source>
</reference>
<dbReference type="OrthoDB" id="3848913at2"/>
<protein>
    <submittedName>
        <fullName evidence="1">Uncharacterized protein</fullName>
    </submittedName>
</protein>
<accession>A0A4R4SNL4</accession>
<evidence type="ECO:0000313" key="2">
    <source>
        <dbReference type="Proteomes" id="UP000295345"/>
    </source>
</evidence>
<dbReference type="Proteomes" id="UP000295345">
    <property type="component" value="Unassembled WGS sequence"/>
</dbReference>